<dbReference type="Pfam" id="PF00057">
    <property type="entry name" value="Ldl_recept_a"/>
    <property type="match status" value="28"/>
</dbReference>
<evidence type="ECO:0000256" key="13">
    <source>
        <dbReference type="ARBA" id="ARBA00022902"/>
    </source>
</evidence>
<evidence type="ECO:0000256" key="7">
    <source>
        <dbReference type="ARBA" id="ARBA00022583"/>
    </source>
</evidence>
<dbReference type="InterPro" id="IPR000033">
    <property type="entry name" value="LDLR_classB_rpt"/>
</dbReference>
<keyword evidence="9 27" id="KW-0732">Signal</keyword>
<dbReference type="InterPro" id="IPR036055">
    <property type="entry name" value="LDL_receptor-like_sf"/>
</dbReference>
<dbReference type="PROSITE" id="PS51120">
    <property type="entry name" value="LDLRB"/>
    <property type="match status" value="13"/>
</dbReference>
<feature type="repeat" description="LDL-receptor class B" evidence="26">
    <location>
        <begin position="378"/>
        <end position="422"/>
    </location>
</feature>
<feature type="repeat" description="LDL-receptor class B" evidence="26">
    <location>
        <begin position="3178"/>
        <end position="3220"/>
    </location>
</feature>
<evidence type="ECO:0000259" key="28">
    <source>
        <dbReference type="PROSITE" id="PS50026"/>
    </source>
</evidence>
<dbReference type="InterPro" id="IPR002172">
    <property type="entry name" value="LDrepeatLR_classA_rpt"/>
</dbReference>
<keyword evidence="15" id="KW-0729">SH3-binding</keyword>
<evidence type="ECO:0000256" key="24">
    <source>
        <dbReference type="PROSITE-ProRule" id="PRU00076"/>
    </source>
</evidence>
<feature type="disulfide bond" evidence="25">
    <location>
        <begin position="3609"/>
        <end position="3621"/>
    </location>
</feature>
<feature type="repeat" description="LDL-receptor class B" evidence="26">
    <location>
        <begin position="2378"/>
        <end position="2422"/>
    </location>
</feature>
<evidence type="ECO:0000256" key="18">
    <source>
        <dbReference type="ARBA" id="ARBA00023170"/>
    </source>
</evidence>
<dbReference type="GO" id="GO:0042562">
    <property type="term" value="F:hormone binding"/>
    <property type="evidence" value="ECO:0007669"/>
    <property type="project" value="TreeGrafter"/>
</dbReference>
<feature type="repeat" description="LDL-receptor class B" evidence="26">
    <location>
        <begin position="741"/>
        <end position="783"/>
    </location>
</feature>
<feature type="disulfide bond" evidence="25">
    <location>
        <begin position="2975"/>
        <end position="2993"/>
    </location>
</feature>
<organism evidence="29 30">
    <name type="scientific">Sitophilus oryzae</name>
    <name type="common">Rice weevil</name>
    <name type="synonym">Curculio oryzae</name>
    <dbReference type="NCBI Taxonomy" id="7048"/>
    <lineage>
        <taxon>Eukaryota</taxon>
        <taxon>Metazoa</taxon>
        <taxon>Ecdysozoa</taxon>
        <taxon>Arthropoda</taxon>
        <taxon>Hexapoda</taxon>
        <taxon>Insecta</taxon>
        <taxon>Pterygota</taxon>
        <taxon>Neoptera</taxon>
        <taxon>Endopterygota</taxon>
        <taxon>Coleoptera</taxon>
        <taxon>Polyphaga</taxon>
        <taxon>Cucujiformia</taxon>
        <taxon>Curculionidae</taxon>
        <taxon>Dryophthorinae</taxon>
        <taxon>Sitophilus</taxon>
    </lineage>
</organism>
<keyword evidence="11" id="KW-1009">Hearing</keyword>
<feature type="disulfide bond" evidence="25">
    <location>
        <begin position="1104"/>
        <end position="1119"/>
    </location>
</feature>
<dbReference type="PROSITE" id="PS50026">
    <property type="entry name" value="EGF_3"/>
    <property type="match status" value="2"/>
</dbReference>
<comment type="similarity">
    <text evidence="4">Belongs to the LDLR family.</text>
</comment>
<dbReference type="InParanoid" id="A0A6J2X7D5"/>
<feature type="disulfide bond" evidence="25">
    <location>
        <begin position="3744"/>
        <end position="3759"/>
    </location>
</feature>
<feature type="repeat" description="LDL-receptor class B" evidence="26">
    <location>
        <begin position="693"/>
        <end position="740"/>
    </location>
</feature>
<dbReference type="SMART" id="SM00135">
    <property type="entry name" value="LY"/>
    <property type="match status" value="31"/>
</dbReference>
<feature type="disulfide bond" evidence="25">
    <location>
        <begin position="3533"/>
        <end position="3551"/>
    </location>
</feature>
<protein>
    <recommendedName>
        <fullName evidence="21">Low-density lipoprotein receptor-related protein 2</fullName>
    </recommendedName>
    <alternativeName>
        <fullName evidence="22">Glycoprotein 330</fullName>
    </alternativeName>
    <alternativeName>
        <fullName evidence="23">Megalin</fullName>
    </alternativeName>
</protein>
<evidence type="ECO:0000256" key="5">
    <source>
        <dbReference type="ARBA" id="ARBA00022475"/>
    </source>
</evidence>
<dbReference type="Pfam" id="PF00058">
    <property type="entry name" value="Ldl_recept_b"/>
    <property type="match status" value="5"/>
</dbReference>
<dbReference type="PRINTS" id="PR00261">
    <property type="entry name" value="LDLRECEPTOR"/>
</dbReference>
<comment type="caution">
    <text evidence="24">Lacks conserved residue(s) required for the propagation of feature annotation.</text>
</comment>
<keyword evidence="16" id="KW-0472">Membrane</keyword>
<dbReference type="OrthoDB" id="9990982at2759"/>
<evidence type="ECO:0000256" key="17">
    <source>
        <dbReference type="ARBA" id="ARBA00023157"/>
    </source>
</evidence>
<evidence type="ECO:0000256" key="9">
    <source>
        <dbReference type="ARBA" id="ARBA00022729"/>
    </source>
</evidence>
<dbReference type="GeneID" id="115875792"/>
<dbReference type="InterPro" id="IPR023415">
    <property type="entry name" value="LDLR_class-A_CS"/>
</dbReference>
<dbReference type="GO" id="GO:0043235">
    <property type="term" value="C:receptor complex"/>
    <property type="evidence" value="ECO:0007669"/>
    <property type="project" value="TreeGrafter"/>
</dbReference>
<feature type="repeat" description="LDL-receptor class B" evidence="26">
    <location>
        <begin position="3221"/>
        <end position="3264"/>
    </location>
</feature>
<keyword evidence="19" id="KW-0325">Glycoprotein</keyword>
<dbReference type="InterPro" id="IPR000742">
    <property type="entry name" value="EGF"/>
</dbReference>
<evidence type="ECO:0000256" key="14">
    <source>
        <dbReference type="ARBA" id="ARBA00022989"/>
    </source>
</evidence>
<dbReference type="Proteomes" id="UP000504635">
    <property type="component" value="Unplaced"/>
</dbReference>
<evidence type="ECO:0000256" key="19">
    <source>
        <dbReference type="ARBA" id="ARBA00023180"/>
    </source>
</evidence>
<keyword evidence="14" id="KW-1133">Transmembrane helix</keyword>
<comment type="subcellular location">
    <subcellularLocation>
        <location evidence="1">Apical cell membrane</location>
        <topology evidence="1">Single-pass type I membrane protein</topology>
    </subcellularLocation>
    <subcellularLocation>
        <location evidence="3">Cell projection</location>
        <location evidence="3">Axon</location>
    </subcellularLocation>
    <subcellularLocation>
        <location evidence="2">Cell projection</location>
        <location evidence="2">Dendrite</location>
    </subcellularLocation>
</comment>
<feature type="disulfide bond" evidence="25">
    <location>
        <begin position="3573"/>
        <end position="3591"/>
    </location>
</feature>
<feature type="disulfide bond" evidence="25">
    <location>
        <begin position="31"/>
        <end position="43"/>
    </location>
</feature>
<dbReference type="PANTHER" id="PTHR22722">
    <property type="entry name" value="LOW-DENSITY LIPOPROTEIN RECEPTOR-RELATED PROTEIN 2-RELATED"/>
    <property type="match status" value="1"/>
</dbReference>
<feature type="disulfide bond" evidence="25">
    <location>
        <begin position="3628"/>
        <end position="3643"/>
    </location>
</feature>
<keyword evidence="8" id="KW-0812">Transmembrane</keyword>
<evidence type="ECO:0000256" key="25">
    <source>
        <dbReference type="PROSITE-ProRule" id="PRU00124"/>
    </source>
</evidence>
<feature type="disulfide bond" evidence="25">
    <location>
        <begin position="3667"/>
        <end position="3682"/>
    </location>
</feature>
<dbReference type="SMART" id="SM00179">
    <property type="entry name" value="EGF_CA"/>
    <property type="match status" value="4"/>
</dbReference>
<keyword evidence="29" id="KW-1185">Reference proteome</keyword>
<dbReference type="GO" id="GO:0007399">
    <property type="term" value="P:nervous system development"/>
    <property type="evidence" value="ECO:0007669"/>
    <property type="project" value="UniProtKB-KW"/>
</dbReference>
<feature type="disulfide bond" evidence="25">
    <location>
        <begin position="1026"/>
        <end position="1041"/>
    </location>
</feature>
<dbReference type="PROSITE" id="PS01187">
    <property type="entry name" value="EGF_CA"/>
    <property type="match status" value="2"/>
</dbReference>
<dbReference type="FunFam" id="2.120.10.30:FF:000035">
    <property type="entry name" value="Low-density lipoprotein receptor-related protein 2"/>
    <property type="match status" value="1"/>
</dbReference>
<dbReference type="FunFam" id="2.120.10.30:FF:000241">
    <property type="entry name" value="Low-density lipoprotein receptor-related protein 6"/>
    <property type="match status" value="3"/>
</dbReference>
<evidence type="ECO:0000256" key="8">
    <source>
        <dbReference type="ARBA" id="ARBA00022692"/>
    </source>
</evidence>
<dbReference type="FunFam" id="4.10.400.10:FF:000011">
    <property type="entry name" value="Low-density lipoprotein receptor-related protein 1"/>
    <property type="match status" value="1"/>
</dbReference>
<feature type="disulfide bond" evidence="25">
    <location>
        <begin position="3462"/>
        <end position="3477"/>
    </location>
</feature>
<feature type="disulfide bond" evidence="25">
    <location>
        <begin position="2946"/>
        <end position="2961"/>
    </location>
</feature>
<feature type="disulfide bond" evidence="25">
    <location>
        <begin position="1007"/>
        <end position="1019"/>
    </location>
</feature>
<feature type="chain" id="PRO_5026819815" description="Low-density lipoprotein receptor-related protein 2" evidence="27">
    <location>
        <begin position="19"/>
        <end position="3922"/>
    </location>
</feature>
<keyword evidence="20" id="KW-0966">Cell projection</keyword>
<feature type="repeat" description="LDL-receptor class B" evidence="26">
    <location>
        <begin position="2023"/>
        <end position="2065"/>
    </location>
</feature>
<dbReference type="CDD" id="cd00112">
    <property type="entry name" value="LDLa"/>
    <property type="match status" value="31"/>
</dbReference>
<dbReference type="FunCoup" id="A0A6J2X7D5">
    <property type="interactions" value="264"/>
</dbReference>
<dbReference type="SMART" id="SM00181">
    <property type="entry name" value="EGF"/>
    <property type="match status" value="20"/>
</dbReference>
<evidence type="ECO:0000256" key="1">
    <source>
        <dbReference type="ARBA" id="ARBA00004247"/>
    </source>
</evidence>
<feature type="disulfide bond" evidence="25">
    <location>
        <begin position="3450"/>
        <end position="3468"/>
    </location>
</feature>
<dbReference type="GO" id="GO:0017124">
    <property type="term" value="F:SH3 domain binding"/>
    <property type="evidence" value="ECO:0007669"/>
    <property type="project" value="UniProtKB-KW"/>
</dbReference>
<feature type="repeat" description="LDL-receptor class B" evidence="26">
    <location>
        <begin position="423"/>
        <end position="466"/>
    </location>
</feature>
<evidence type="ECO:0000256" key="27">
    <source>
        <dbReference type="SAM" id="SignalP"/>
    </source>
</evidence>
<evidence type="ECO:0000256" key="26">
    <source>
        <dbReference type="PROSITE-ProRule" id="PRU00461"/>
    </source>
</evidence>
<feature type="disulfide bond" evidence="25">
    <location>
        <begin position="38"/>
        <end position="56"/>
    </location>
</feature>
<feature type="disulfide bond" evidence="25">
    <location>
        <begin position="3566"/>
        <end position="3578"/>
    </location>
</feature>
<keyword evidence="17 25" id="KW-1015">Disulfide bond</keyword>
<feature type="disulfide bond" evidence="25">
    <location>
        <begin position="932"/>
        <end position="950"/>
    </location>
</feature>
<feature type="disulfide bond" evidence="25">
    <location>
        <begin position="2730"/>
        <end position="2748"/>
    </location>
</feature>
<feature type="disulfide bond" evidence="25">
    <location>
        <begin position="3506"/>
        <end position="3521"/>
    </location>
</feature>
<feature type="disulfide bond" evidence="25">
    <location>
        <begin position="3725"/>
        <end position="3737"/>
    </location>
</feature>
<dbReference type="FunFam" id="4.10.400.10:FF:000034">
    <property type="entry name" value="Low-density lipoprotein receptor-related protein 2"/>
    <property type="match status" value="3"/>
</dbReference>
<dbReference type="FunFam" id="2.10.25.10:FF:000009">
    <property type="entry name" value="Low-density lipoprotein receptor isoform 1"/>
    <property type="match status" value="1"/>
</dbReference>
<feature type="repeat" description="LDL-receptor class B" evidence="26">
    <location>
        <begin position="1485"/>
        <end position="1529"/>
    </location>
</feature>
<evidence type="ECO:0000256" key="3">
    <source>
        <dbReference type="ARBA" id="ARBA00004489"/>
    </source>
</evidence>
<feature type="disulfide bond" evidence="25">
    <location>
        <begin position="1065"/>
        <end position="1080"/>
    </location>
</feature>
<evidence type="ECO:0000256" key="20">
    <source>
        <dbReference type="ARBA" id="ARBA00023273"/>
    </source>
</evidence>
<evidence type="ECO:0000313" key="30">
    <source>
        <dbReference type="RefSeq" id="XP_030747153.1"/>
    </source>
</evidence>
<dbReference type="FunFam" id="2.120.10.30:FF:000008">
    <property type="entry name" value="Low-density lipoprotein receptor-related protein 4"/>
    <property type="match status" value="1"/>
</dbReference>
<dbReference type="PROSITE" id="PS00010">
    <property type="entry name" value="ASX_HYDROXYL"/>
    <property type="match status" value="3"/>
</dbReference>
<dbReference type="GO" id="GO:0007605">
    <property type="term" value="P:sensory perception of sound"/>
    <property type="evidence" value="ECO:0007669"/>
    <property type="project" value="UniProtKB-KW"/>
</dbReference>
<dbReference type="InterPro" id="IPR018097">
    <property type="entry name" value="EGF_Ca-bd_CS"/>
</dbReference>
<feature type="disulfide bond" evidence="25">
    <location>
        <begin position="2600"/>
        <end position="2612"/>
    </location>
</feature>
<feature type="disulfide bond" evidence="25">
    <location>
        <begin position="3732"/>
        <end position="3750"/>
    </location>
</feature>
<dbReference type="GO" id="GO:0005509">
    <property type="term" value="F:calcium ion binding"/>
    <property type="evidence" value="ECO:0007669"/>
    <property type="project" value="InterPro"/>
</dbReference>
<evidence type="ECO:0000256" key="15">
    <source>
        <dbReference type="ARBA" id="ARBA00023036"/>
    </source>
</evidence>
<feature type="disulfide bond" evidence="25">
    <location>
        <begin position="2656"/>
        <end position="2671"/>
    </location>
</feature>
<feature type="disulfide bond" evidence="25">
    <location>
        <begin position="1014"/>
        <end position="1032"/>
    </location>
</feature>
<feature type="disulfide bond" evidence="25">
    <location>
        <begin position="2927"/>
        <end position="2939"/>
    </location>
</feature>
<accession>A0A6J2X7D5</accession>
<dbReference type="InterPro" id="IPR001881">
    <property type="entry name" value="EGF-like_Ca-bd_dom"/>
</dbReference>
<feature type="disulfide bond" evidence="25">
    <location>
        <begin position="2987"/>
        <end position="3002"/>
    </location>
</feature>
<feature type="disulfide bond" evidence="25">
    <location>
        <begin position="1092"/>
        <end position="1110"/>
    </location>
</feature>
<dbReference type="GO" id="GO:0030425">
    <property type="term" value="C:dendrite"/>
    <property type="evidence" value="ECO:0007669"/>
    <property type="project" value="UniProtKB-SubCell"/>
</dbReference>
<dbReference type="KEGG" id="soy:115875792"/>
<dbReference type="Gene3D" id="2.10.25.10">
    <property type="entry name" value="Laminin"/>
    <property type="match status" value="5"/>
</dbReference>
<feature type="repeat" description="LDL-receptor class B" evidence="26">
    <location>
        <begin position="1664"/>
        <end position="1706"/>
    </location>
</feature>
<dbReference type="InterPro" id="IPR051221">
    <property type="entry name" value="LDLR-related"/>
</dbReference>
<dbReference type="GO" id="GO:0030424">
    <property type="term" value="C:axon"/>
    <property type="evidence" value="ECO:0007669"/>
    <property type="project" value="UniProtKB-SubCell"/>
</dbReference>
<dbReference type="InterPro" id="IPR011042">
    <property type="entry name" value="6-blade_b-propeller_TolB-like"/>
</dbReference>
<dbReference type="PANTHER" id="PTHR22722:SF5">
    <property type="entry name" value="LOW-DENSITY LIPOPROTEIN RECEPTOR-RELATED PROTEIN 1B"/>
    <property type="match status" value="1"/>
</dbReference>
<dbReference type="PROSITE" id="PS50068">
    <property type="entry name" value="LDLRA_2"/>
    <property type="match status" value="33"/>
</dbReference>
<evidence type="ECO:0000256" key="22">
    <source>
        <dbReference type="ARBA" id="ARBA00077868"/>
    </source>
</evidence>
<dbReference type="Gene3D" id="4.10.400.10">
    <property type="entry name" value="Low-density Lipoprotein Receptor"/>
    <property type="match status" value="32"/>
</dbReference>
<dbReference type="SUPFAM" id="SSF57424">
    <property type="entry name" value="LDL receptor-like module"/>
    <property type="match status" value="32"/>
</dbReference>
<feature type="repeat" description="LDL-receptor class B" evidence="26">
    <location>
        <begin position="2423"/>
        <end position="2465"/>
    </location>
</feature>
<dbReference type="RefSeq" id="XP_030747153.1">
    <property type="nucleotide sequence ID" value="XM_030891293.1"/>
</dbReference>
<keyword evidence="18 30" id="KW-0675">Receptor</keyword>
<dbReference type="FunFam" id="4.10.400.10:FF:000002">
    <property type="entry name" value="Low-density lipoprotein receptor-related protein 1"/>
    <property type="match status" value="3"/>
</dbReference>
<feature type="disulfide bond" evidence="25">
    <location>
        <begin position="3771"/>
        <end position="3789"/>
    </location>
</feature>
<feature type="disulfide bond" evidence="25">
    <location>
        <begin position="2700"/>
        <end position="2715"/>
    </location>
</feature>
<keyword evidence="6 24" id="KW-0245">EGF-like domain</keyword>
<evidence type="ECO:0000256" key="11">
    <source>
        <dbReference type="ARBA" id="ARBA00022740"/>
    </source>
</evidence>
<feature type="disulfide bond" evidence="25">
    <location>
        <begin position="3825"/>
        <end position="3840"/>
    </location>
</feature>
<dbReference type="CDD" id="cd00054">
    <property type="entry name" value="EGF_CA"/>
    <property type="match status" value="2"/>
</dbReference>
<feature type="disulfide bond" evidence="25">
    <location>
        <begin position="925"/>
        <end position="937"/>
    </location>
</feature>
<keyword evidence="10" id="KW-0677">Repeat</keyword>
<dbReference type="SUPFAM" id="SSF57184">
    <property type="entry name" value="Growth factor receptor domain"/>
    <property type="match status" value="1"/>
</dbReference>
<keyword evidence="5" id="KW-1003">Cell membrane</keyword>
<feature type="disulfide bond" evidence="25">
    <location>
        <begin position="2566"/>
        <end position="2584"/>
    </location>
</feature>
<dbReference type="Gene3D" id="2.120.10.30">
    <property type="entry name" value="TolB, C-terminal domain"/>
    <property type="match status" value="7"/>
</dbReference>
<feature type="disulfide bond" evidence="25">
    <location>
        <begin position="1085"/>
        <end position="1097"/>
    </location>
</feature>
<evidence type="ECO:0000256" key="4">
    <source>
        <dbReference type="ARBA" id="ARBA00009939"/>
    </source>
</evidence>
<feature type="repeat" description="LDL-receptor class B" evidence="26">
    <location>
        <begin position="1436"/>
        <end position="1484"/>
    </location>
</feature>
<dbReference type="GO" id="GO:0006898">
    <property type="term" value="P:receptor-mediated endocytosis"/>
    <property type="evidence" value="ECO:0007669"/>
    <property type="project" value="TreeGrafter"/>
</dbReference>
<evidence type="ECO:0000256" key="16">
    <source>
        <dbReference type="ARBA" id="ARBA00023136"/>
    </source>
</evidence>
<dbReference type="InterPro" id="IPR009030">
    <property type="entry name" value="Growth_fac_rcpt_cys_sf"/>
</dbReference>
<proteinExistence type="inferred from homology"/>
<keyword evidence="7" id="KW-0254">Endocytosis</keyword>
<name>A0A6J2X7D5_SITOR</name>
<dbReference type="SMART" id="SM00192">
    <property type="entry name" value="LDLa"/>
    <property type="match status" value="33"/>
</dbReference>
<dbReference type="InterPro" id="IPR000152">
    <property type="entry name" value="EGF-type_Asp/Asn_hydroxyl_site"/>
</dbReference>
<feature type="disulfide bond" evidence="25">
    <location>
        <begin position="3813"/>
        <end position="3831"/>
    </location>
</feature>
<keyword evidence="12" id="KW-0106">Calcium</keyword>
<feature type="disulfide bond" evidence="25">
    <location>
        <begin position="2644"/>
        <end position="2662"/>
    </location>
</feature>
<feature type="disulfide bond" evidence="25">
    <location>
        <begin position="2607"/>
        <end position="2625"/>
    </location>
</feature>
<feature type="domain" description="EGF-like" evidence="28">
    <location>
        <begin position="3045"/>
        <end position="3079"/>
    </location>
</feature>
<dbReference type="FunFam" id="4.10.400.10:FF:000007">
    <property type="entry name" value="Low density lipoprotein receptor-related protein 1"/>
    <property type="match status" value="1"/>
</dbReference>
<evidence type="ECO:0000256" key="6">
    <source>
        <dbReference type="ARBA" id="ARBA00022536"/>
    </source>
</evidence>
<feature type="repeat" description="LDL-receptor class B" evidence="26">
    <location>
        <begin position="1393"/>
        <end position="1435"/>
    </location>
</feature>
<feature type="disulfide bond" evidence="25">
    <location>
        <begin position="3806"/>
        <end position="3818"/>
    </location>
</feature>
<evidence type="ECO:0000256" key="2">
    <source>
        <dbReference type="ARBA" id="ARBA00004279"/>
    </source>
</evidence>
<dbReference type="GO" id="GO:0016324">
    <property type="term" value="C:apical plasma membrane"/>
    <property type="evidence" value="ECO:0007669"/>
    <property type="project" value="UniProtKB-SubCell"/>
</dbReference>
<feature type="disulfide bond" evidence="25">
    <location>
        <begin position="2934"/>
        <end position="2952"/>
    </location>
</feature>
<dbReference type="PROSITE" id="PS01186">
    <property type="entry name" value="EGF_2"/>
    <property type="match status" value="1"/>
</dbReference>
<dbReference type="SUPFAM" id="SSF57196">
    <property type="entry name" value="EGF/Laminin"/>
    <property type="match status" value="5"/>
</dbReference>
<keyword evidence="30" id="KW-0449">Lipoprotein</keyword>
<feature type="disulfide bond" evidence="25">
    <location>
        <begin position="2619"/>
        <end position="2634"/>
    </location>
</feature>
<evidence type="ECO:0000256" key="12">
    <source>
        <dbReference type="ARBA" id="ARBA00022837"/>
    </source>
</evidence>
<dbReference type="CTD" id="4035"/>
<reference evidence="30" key="1">
    <citation type="submission" date="2025-08" db="UniProtKB">
        <authorList>
            <consortium name="RefSeq"/>
        </authorList>
    </citation>
    <scope>IDENTIFICATION</scope>
    <source>
        <tissue evidence="30">Gonads</tissue>
    </source>
</reference>
<dbReference type="PROSITE" id="PS01209">
    <property type="entry name" value="LDLRA_1"/>
    <property type="match status" value="17"/>
</dbReference>
<dbReference type="SUPFAM" id="SSF63825">
    <property type="entry name" value="YWTD domain"/>
    <property type="match status" value="7"/>
</dbReference>
<feature type="disulfide bond" evidence="25">
    <location>
        <begin position="3655"/>
        <end position="3673"/>
    </location>
</feature>
<gene>
    <name evidence="30" type="primary">LOC115875792</name>
</gene>
<evidence type="ECO:0000256" key="10">
    <source>
        <dbReference type="ARBA" id="ARBA00022737"/>
    </source>
</evidence>
<feature type="disulfide bond" evidence="25">
    <location>
        <begin position="3764"/>
        <end position="3776"/>
    </location>
</feature>
<feature type="domain" description="EGF-like" evidence="28">
    <location>
        <begin position="3003"/>
        <end position="3044"/>
    </location>
</feature>
<evidence type="ECO:0000256" key="21">
    <source>
        <dbReference type="ARBA" id="ARBA00074420"/>
    </source>
</evidence>
<feature type="disulfide bond" evidence="25">
    <location>
        <begin position="2785"/>
        <end position="2800"/>
    </location>
</feature>
<sequence>MMQKIVLLLLVCLELCRADSVYDQLPSTVSCGPNKFQCLSGQCIPQNWRCDSHVDCEDGSDETSNCESTTCRPEQFRCALTGKCLPNGWVCDDEADCGTSSEFGVDKSDEDPKHCQPTHCRWNEAPCPDGPACAHLDLFCDGKLGDCPGNSDEWDYCRNETFACDKTHCSYSCKPTPLGPKCYCPSGQRPEGSTCVDADECEYDDTCSQICTNNVGSYQCSCVSGYIQNGTDCIAINVPATEPPSLIFSTQSELKRVTLEGKAWPGNSTLQVLNSNALEFIHRDHTICYIHNNVSQSYIVCANINDLNQRWTLQVKSPLVEVESIQQMAYDWVSGNWYFLEDQKETIVLCNNALQWCNILVEQNLAKPRALALDPTTGYMFFTKWGTSPPMLERCNLDGTGRKPIVDVKIVYPYGVAVDYPTKYVFWVDTYLDYVEKVDYDGKNRKTMARGANVRNAYGVSVFQNRVFFSSWYNNSILEFNKFSQRNKNLLVYSVISNISRPFNLHVFHRQRQPDVAHPCKTSHCDHLCIPSWTLTGVAIKKCICASGYTLFDDKCIIKTPDMFMLITRIVPQSIRGVDLSTGREVMVPIMKVRRPRAVEFDATSKSIIYANDQDETLETVLIDSVNSSRVLLKDVQCDYLALDWTTGNLYYNNWKKNLIGVVKLSNTSISRTLFHSSSVFRPTSIVLDPSRGIMFWVSWGIQQTGKGKIMTANMDGTSEREFLSEGVDWPSGIAIDSKAGRLYWTDKELRNLQSITLEGKDRRIELNESIDSPARLIFGRDNTLYFVEVLKSAVMSYKKENGLRKVYESNVFLQDLKIFDTNRTSEMPTNCSICPELCLKTAGGSVTCSCKDGFSYNIEDKQCLKVAKYKPPNVCSKDDFQCQTDLPGQNQCIPKSYLCDGIDNCGDGSDESTDPGGPCENFKCGERQFKCDNTTCISHQWVCDGEKDCQDGTDEDASKCPKQCPPNQFICKISKRCIPSVWKCDRMADCGPGDDSDEADCVVNTCDVTEFTCSDGQCISSHFYCDNINDCQDGSDEINCVKCNPLTEIVCLPKADCLPMSARCDGVLDCPDAADERDCHKKQCETNEFQCTNYECIPKMFVCDSDLDCADGSDEKNCDAAKMRNTTEFKQKGDCPPPNKSCDNDTKCITADKICDSKKDCADGSDEKINCAVTMASPTSCEYPNRLCDNDTKCISVEQLCDDRADCVDGTDEGMRCPDKMCDMRLVCSHECHNAPEGVVCTCPEPLHLQPDRTHCSETHPCESWGVCSQTCVPRKSDYRCTCLEGYALEKDHFTCKSTDGAQPFVAFSNRHELRGIDLHNFGQKAFISSLKNTIALDFYHNNGSDMLFWTDVLDDKIYRGQVVSGSLGNIEVVVHTGLSTAEGLAVDWIGENLYWVESNLDQIEVAKLNGSFRRTFVAGDMESPRAIAVDPRDGYLFWTDWDSSSPRIERCSLAGLDRTVIVFMNQFYKAGWPNGLTLDYSMRRVYWADARSDSIHTCNYDGKDHRLVISNQEFLSHPFAISLYENYVYWTDWRTNSVVRANKWTGGDVMVIQRTLTQPFDIKVVHPSRQPPGKNPCGKNNGGCSHLCLIHVNDSYRCDCPHLSRLHEDNKTCIQNEKVLLIARNNEIRGVDLDQPYNYIIPMISVSQGLSSVQLEYYARNKSLYWADSNIDAIKRVNLTQGPVQTLIDAGLYHVSSLAVDWLCHLLFVGFENGIAVSTLNGEYTAMLIENQNIVSVAIQPLKYKLYWIRHENKTCLLESSTIDGSDKKTLVPNLSSDTKGLVVDSESDRLYWISGFEIIYSTLEGTGVTKLSLPSNVTVTTITVYKGKIYYADDADQSIYVIDKTKGHNMTISSLRNNTSGVVALRIYDATEQTGLPGTKNIHRCTVNRGGCQHLCLPKESTLYKCRCATGYIQDPENEYKCLPIEDFILFSLGWDIQGRPLNGSNETKVLGPISKVSSATSIDFLAEEEFVFWADSESGQITSIKRDGTQRILVLDENEVVDDQPVDWLTCMAVDWIAKNIYWCDAKRNTISVARMDGTKAHVLLFNDTQKPNAIALDPARGLFVWAGLNRLELVTLDGKTRTVLLNKPKKIIDLALDTANGVIYFSDSASHTIEMIKYDSTNHTVLLNNSLEKIMGLTYFENALYWMDASFEKGSIRKASVSNLSDFTILAQGLGVSLTDIQIYSKKRQGGTNPCVINNGGCEQLCLFNGTHPLCVCSHGMVSENGQTCVPFQTFITYSKVVSIDSIHMQGDQDLHNSPYPPIKNSTYLKNAIGLSFSYKHQRLFYSDIQKGSIQAVYFNGTDHRVVVDKQGSIEGLAYEQLSNALYWTCNSHATIRRVNMTNQMTNASAVETIVKLRTQDKPRGIAVDSCDQRVYWTNWNAHQPSIDRAFSTGYDKESIITTEIRMPNAITLDHKAQKLYWGDARLDKIERCEYDGSKRVVLAKITPQHPFALAVYGDFIYWTDWISHAVIRADKYTGQYVVTLRRDVLKPMGIVAVAEDSEDCFSNPCLINNGGCEEYCDLTVKGEVECSCRDGRILENGRCNSTDSTKCTITEDSFRCSDGSCVLFHLTCDGISHCADGSDEEPGYCGYRTCPLGWVKCQNKKCISVSVACDGVDDCGDSSDEINCNCSEVSHFRCKNGECILKNLRCDNDPDCKDNSDEMGCPPISCTKIHGPDYIHCNFTTNCIHRDWVCDGEDDCWDNSDEKDCPVIHKMCDLAYQWQCASGKCINTTLRCNGQDDCQDGVASDEVSCTVTSSCSPQSFRCVSDGTCIPKSWYCNGVKDCEDESDEMSCQNLCGFDKFQCKNQEECIPKSWECDGRPDCKDQSDETEHCKQTVCGPQEYRCNATGRCIPNSWVCDGDMDCVNGQDENPDEGCLGKVACTPQQFQCGNECVNMDFYCDGYKDCRDGSDEPEHCYRRCAPGEFQCSNGKCIIELDKCNGKDDCGDNSDEEKCHVKEYCQEKGWFHCINGVCINETLLCNGENNCGDFSDEEKCNINECSSDPSPCAHICEDKLVGYECKCEPGYKVSSKDPHRCDDIDECLNRPCSQICKNVRGSYHCSCHKNYILDNGACKANSTVKTTILLANRYYIRELNLNGFSRMVVHNLTNAVALDYDWISQCIYWSDVTHLGSTIRRLCDYRNNDTQIENIEMIHSSTVQNPDSLAVDWVGRNLYWCDKGSKSIEVSTLAGKHKKILHTKYLEQPRAIALDPINRNMFWSDWGAQPHIGKSGMDGSNRKVIVSKNLGWPNALTVSYETGEIFWGDAKEDYIAVADFEGNNVKIVASRQINKDLQLHHVFAIDVWEDFVYWTDWETKTIERCHKYTGEHCESLVSVVHRPMQIRVVHPYRQPQAENPCETANCSTLCLLSPVEPYYSCECPENYVLGKDGKTCEANCSSSHFECKNSYKCIPFWWKCDTQDDCGDGSDEPPDCRPFKCMPGQYQCQNGQCIHPGDLCNGVNNCGDNSDEKDCEHYTCLNTQFRCEGNATQSPMCIPISMRCNKVKNCPLGEDELDCPPVTCSTNQFKCDNDKCIPAVWVCDKDNDCGDNSDEQQDCKSRTCTSEHFRCNSGRCIPLSWKCDGDPDCGEGEDEPPTCSESEYHTCEPSYFKCNNNKCIPGRWRCDFDQDCGDGSDEINCVPRDCSESEFRCGNGKCIRGNMKCDGEYQCDDQSDELNCPSECKQNEFQCMSGKRCIFMGFKCDQELDCPDGSDEADCPLPCPKGKFKCQSGGCINKFWRCDGQEDCPDGSDEANCTAHACPENRFKCNNSKCVPINALCDGEDQCGDDSDEDRDTCKKQGVCPRDQFECANKRCVAKQVMCDSRNDCEDNSDEIECETSACKWNTCTHICVEEKSNQTHCKCAKGYRLTTGGVCQAEGQLAELVLAVEADLMFMSPYKIGLQLNKPKETLVRAPGYKT</sequence>
<feature type="disulfide bond" evidence="25">
    <location>
        <begin position="3526"/>
        <end position="3538"/>
    </location>
</feature>
<evidence type="ECO:0000313" key="29">
    <source>
        <dbReference type="Proteomes" id="UP000504635"/>
    </source>
</evidence>
<feature type="disulfide bond" evidence="25">
    <location>
        <begin position="3706"/>
        <end position="3721"/>
    </location>
</feature>
<keyword evidence="13" id="KW-0524">Neurogenesis</keyword>
<evidence type="ECO:0000256" key="23">
    <source>
        <dbReference type="ARBA" id="ARBA00080738"/>
    </source>
</evidence>
<feature type="disulfide bond" evidence="25">
    <location>
        <begin position="3443"/>
        <end position="3455"/>
    </location>
</feature>
<feature type="signal peptide" evidence="27">
    <location>
        <begin position="1"/>
        <end position="18"/>
    </location>
</feature>
<feature type="disulfide bond" evidence="25">
    <location>
        <begin position="3648"/>
        <end position="3660"/>
    </location>
</feature>
<feature type="disulfide bond" evidence="25">
    <location>
        <begin position="3616"/>
        <end position="3634"/>
    </location>
</feature>